<gene>
    <name evidence="1" type="ORF">GCM10012289_11370</name>
</gene>
<reference evidence="1" key="2">
    <citation type="submission" date="2020-09" db="EMBL/GenBank/DDBJ databases">
        <authorList>
            <person name="Sun Q."/>
            <person name="Zhou Y."/>
        </authorList>
    </citation>
    <scope>NUCLEOTIDE SEQUENCE</scope>
    <source>
        <strain evidence="1">CGMCC 4.7368</strain>
    </source>
</reference>
<evidence type="ECO:0000313" key="1">
    <source>
        <dbReference type="EMBL" id="GGO63698.1"/>
    </source>
</evidence>
<reference evidence="1" key="1">
    <citation type="journal article" date="2014" name="Int. J. Syst. Evol. Microbiol.">
        <title>Complete genome sequence of Corynebacterium casei LMG S-19264T (=DSM 44701T), isolated from a smear-ripened cheese.</title>
        <authorList>
            <consortium name="US DOE Joint Genome Institute (JGI-PGF)"/>
            <person name="Walter F."/>
            <person name="Albersmeier A."/>
            <person name="Kalinowski J."/>
            <person name="Ruckert C."/>
        </authorList>
    </citation>
    <scope>NUCLEOTIDE SEQUENCE</scope>
    <source>
        <strain evidence="1">CGMCC 4.7368</strain>
    </source>
</reference>
<dbReference type="AlphaFoldDB" id="A0A917YQ93"/>
<keyword evidence="2" id="KW-1185">Reference proteome</keyword>
<organism evidence="1 2">
    <name type="scientific">Nonomuraea cavernae</name>
    <dbReference type="NCBI Taxonomy" id="2045107"/>
    <lineage>
        <taxon>Bacteria</taxon>
        <taxon>Bacillati</taxon>
        <taxon>Actinomycetota</taxon>
        <taxon>Actinomycetes</taxon>
        <taxon>Streptosporangiales</taxon>
        <taxon>Streptosporangiaceae</taxon>
        <taxon>Nonomuraea</taxon>
    </lineage>
</organism>
<comment type="caution">
    <text evidence="1">The sequence shown here is derived from an EMBL/GenBank/DDBJ whole genome shotgun (WGS) entry which is preliminary data.</text>
</comment>
<dbReference type="EMBL" id="BMNH01000002">
    <property type="protein sequence ID" value="GGO63698.1"/>
    <property type="molecule type" value="Genomic_DNA"/>
</dbReference>
<protein>
    <submittedName>
        <fullName evidence="1">Uncharacterized protein</fullName>
    </submittedName>
</protein>
<accession>A0A917YQ93</accession>
<name>A0A917YQ93_9ACTN</name>
<sequence>MTVAEKTAAASFTCCCGVRVTHEQPEWAVTVSTEIIKKAATRERTIIIRVITSIGTDREHGRFG</sequence>
<proteinExistence type="predicted"/>
<dbReference type="Proteomes" id="UP000646523">
    <property type="component" value="Unassembled WGS sequence"/>
</dbReference>
<evidence type="ECO:0000313" key="2">
    <source>
        <dbReference type="Proteomes" id="UP000646523"/>
    </source>
</evidence>